<proteinExistence type="predicted"/>
<accession>S9S2Q1</accession>
<evidence type="ECO:0000313" key="2">
    <source>
        <dbReference type="EMBL" id="EPX80459.1"/>
    </source>
</evidence>
<dbReference type="STRING" id="1123237.Salmuc_03775"/>
<comment type="caution">
    <text evidence="2">The sequence shown here is derived from an EMBL/GenBank/DDBJ whole genome shotgun (WGS) entry which is preliminary data.</text>
</comment>
<dbReference type="Proteomes" id="UP000015347">
    <property type="component" value="Unassembled WGS sequence"/>
</dbReference>
<reference evidence="3" key="1">
    <citation type="journal article" date="2014" name="Stand. Genomic Sci.">
        <title>Genome sequence of the exopolysaccharide-producing Salipiger mucosus type strain (DSM 16094(T)), a moderately halophilic member of the Roseobacter clade.</title>
        <authorList>
            <person name="Riedel T."/>
            <person name="Spring S."/>
            <person name="Fiebig A."/>
            <person name="Petersen J."/>
            <person name="Kyrpides N.C."/>
            <person name="Goker M."/>
            <person name="Klenk H.P."/>
        </authorList>
    </citation>
    <scope>NUCLEOTIDE SEQUENCE [LARGE SCALE GENOMIC DNA]</scope>
    <source>
        <strain evidence="3">DSM 16094</strain>
    </source>
</reference>
<keyword evidence="3" id="KW-1185">Reference proteome</keyword>
<dbReference type="AlphaFoldDB" id="S9S2Q1"/>
<sequence length="90" mass="9417">MEDADLVAFDEAVASVGCDLVSESDYLPVEFQTGMTRPMLQEIAGYRIATDKGVRLESGGFRLTSGPCAPTAPATEPAALPSETPEAPEA</sequence>
<feature type="region of interest" description="Disordered" evidence="1">
    <location>
        <begin position="65"/>
        <end position="90"/>
    </location>
</feature>
<dbReference type="HOGENOM" id="CLU_2439046_0_0_5"/>
<evidence type="ECO:0000313" key="3">
    <source>
        <dbReference type="Proteomes" id="UP000015347"/>
    </source>
</evidence>
<name>S9S2Q1_9RHOB</name>
<dbReference type="EMBL" id="APVH01000032">
    <property type="protein sequence ID" value="EPX80459.1"/>
    <property type="molecule type" value="Genomic_DNA"/>
</dbReference>
<organism evidence="2 3">
    <name type="scientific">Salipiger mucosus DSM 16094</name>
    <dbReference type="NCBI Taxonomy" id="1123237"/>
    <lineage>
        <taxon>Bacteria</taxon>
        <taxon>Pseudomonadati</taxon>
        <taxon>Pseudomonadota</taxon>
        <taxon>Alphaproteobacteria</taxon>
        <taxon>Rhodobacterales</taxon>
        <taxon>Roseobacteraceae</taxon>
        <taxon>Salipiger</taxon>
    </lineage>
</organism>
<gene>
    <name evidence="2" type="ORF">Salmuc_03775</name>
</gene>
<protein>
    <submittedName>
        <fullName evidence="2">Uncharacterized protein</fullName>
    </submittedName>
</protein>
<feature type="compositionally biased region" description="Low complexity" evidence="1">
    <location>
        <begin position="67"/>
        <end position="90"/>
    </location>
</feature>
<evidence type="ECO:0000256" key="1">
    <source>
        <dbReference type="SAM" id="MobiDB-lite"/>
    </source>
</evidence>
<dbReference type="eggNOG" id="ENOG50336WZ">
    <property type="taxonomic scope" value="Bacteria"/>
</dbReference>